<dbReference type="InterPro" id="IPR011992">
    <property type="entry name" value="EF-hand-dom_pair"/>
</dbReference>
<dbReference type="PANTHER" id="PTHR33510:SF5">
    <property type="entry name" value="PROTEIN TIC 20-II, CHLOROPLASTIC"/>
    <property type="match status" value="1"/>
</dbReference>
<dbReference type="GO" id="GO:0005509">
    <property type="term" value="F:calcium ion binding"/>
    <property type="evidence" value="ECO:0007669"/>
    <property type="project" value="InterPro"/>
</dbReference>
<name>A0A9W7KTJ0_9STRA</name>
<evidence type="ECO:0000256" key="6">
    <source>
        <dbReference type="ARBA" id="ARBA00023136"/>
    </source>
</evidence>
<dbReference type="Gene3D" id="1.10.238.10">
    <property type="entry name" value="EF-hand"/>
    <property type="match status" value="1"/>
</dbReference>
<dbReference type="InterPro" id="IPR018247">
    <property type="entry name" value="EF_Hand_1_Ca_BS"/>
</dbReference>
<dbReference type="SMART" id="SM00054">
    <property type="entry name" value="EFh"/>
    <property type="match status" value="2"/>
</dbReference>
<evidence type="ECO:0000256" key="10">
    <source>
        <dbReference type="SAM" id="SignalP"/>
    </source>
</evidence>
<sequence>MKIILAFLAPALSLGFTGYISRPPVRYSAGVLRQGIKKSSNFPRRLNQQRPILFSGISDEESEVEAILAQAKKLRAEAASIEAAFAAEKATKLAAAFSQFDSNSDGVITYSELIAGLKKNLKTEDLDETAVRRLFGELDSDGNNVLDVEEFKMGVSEMATRIDSYIREEKQAKIEAEKEAKLAKEKADKALQKLEFLNDKPPNQTEKVLSVLPYLFPLMDGLQYGRFLLQGEDNIIINAIALVYIVYRQIPFSGFVAFFALNFLAGNPKLNRLVRWNLQQAIFVDIALIFPGLLQGLAKFALPAVGLSLPASFTETFDDVTFVALLGVLGYCAVSSLLGREPGGIPFVSKAVGDRMPTIDMFDDEGRFIPRQMREKDDEEGGGGGGGDAGGKDEKK</sequence>
<feature type="compositionally biased region" description="Basic and acidic residues" evidence="8">
    <location>
        <begin position="365"/>
        <end position="376"/>
    </location>
</feature>
<keyword evidence="4" id="KW-0106">Calcium</keyword>
<feature type="coiled-coil region" evidence="7">
    <location>
        <begin position="57"/>
        <end position="84"/>
    </location>
</feature>
<dbReference type="EMBL" id="BRXX01000423">
    <property type="protein sequence ID" value="GMI10969.1"/>
    <property type="molecule type" value="Genomic_DNA"/>
</dbReference>
<evidence type="ECO:0000256" key="1">
    <source>
        <dbReference type="ARBA" id="ARBA00004508"/>
    </source>
</evidence>
<evidence type="ECO:0000256" key="9">
    <source>
        <dbReference type="SAM" id="Phobius"/>
    </source>
</evidence>
<feature type="domain" description="EF-hand" evidence="11">
    <location>
        <begin position="126"/>
        <end position="161"/>
    </location>
</feature>
<reference evidence="13" key="1">
    <citation type="journal article" date="2023" name="Commun. Biol.">
        <title>Genome analysis of Parmales, the sister group of diatoms, reveals the evolutionary specialization of diatoms from phago-mixotrophs to photoautotrophs.</title>
        <authorList>
            <person name="Ban H."/>
            <person name="Sato S."/>
            <person name="Yoshikawa S."/>
            <person name="Yamada K."/>
            <person name="Nakamura Y."/>
            <person name="Ichinomiya M."/>
            <person name="Sato N."/>
            <person name="Blanc-Mathieu R."/>
            <person name="Endo H."/>
            <person name="Kuwata A."/>
            <person name="Ogata H."/>
        </authorList>
    </citation>
    <scope>NUCLEOTIDE SEQUENCE [LARGE SCALE GENOMIC DNA]</scope>
    <source>
        <strain evidence="13">NIES 3699</strain>
    </source>
</reference>
<evidence type="ECO:0000256" key="4">
    <source>
        <dbReference type="ARBA" id="ARBA00022837"/>
    </source>
</evidence>
<evidence type="ECO:0000256" key="7">
    <source>
        <dbReference type="SAM" id="Coils"/>
    </source>
</evidence>
<evidence type="ECO:0000256" key="3">
    <source>
        <dbReference type="ARBA" id="ARBA00022692"/>
    </source>
</evidence>
<comment type="caution">
    <text evidence="12">The sequence shown here is derived from an EMBL/GenBank/DDBJ whole genome shotgun (WGS) entry which is preliminary data.</text>
</comment>
<dbReference type="PANTHER" id="PTHR33510">
    <property type="entry name" value="PROTEIN TIC 20-II, CHLOROPLASTIC"/>
    <property type="match status" value="1"/>
</dbReference>
<dbReference type="SUPFAM" id="SSF47473">
    <property type="entry name" value="EF-hand"/>
    <property type="match status" value="1"/>
</dbReference>
<feature type="coiled-coil region" evidence="7">
    <location>
        <begin position="166"/>
        <end position="200"/>
    </location>
</feature>
<dbReference type="CDD" id="cd00051">
    <property type="entry name" value="EFh"/>
    <property type="match status" value="1"/>
</dbReference>
<accession>A0A9W7KTJ0</accession>
<feature type="transmembrane region" description="Helical" evidence="9">
    <location>
        <begin position="322"/>
        <end position="339"/>
    </location>
</feature>
<keyword evidence="3 9" id="KW-0812">Transmembrane</keyword>
<dbReference type="InterPro" id="IPR005691">
    <property type="entry name" value="Tic20"/>
</dbReference>
<feature type="signal peptide" evidence="10">
    <location>
        <begin position="1"/>
        <end position="15"/>
    </location>
</feature>
<keyword evidence="6 9" id="KW-0472">Membrane</keyword>
<dbReference type="Pfam" id="PF16166">
    <property type="entry name" value="TIC20"/>
    <property type="match status" value="1"/>
</dbReference>
<evidence type="ECO:0000256" key="8">
    <source>
        <dbReference type="SAM" id="MobiDB-lite"/>
    </source>
</evidence>
<feature type="transmembrane region" description="Helical" evidence="9">
    <location>
        <begin position="235"/>
        <end position="261"/>
    </location>
</feature>
<dbReference type="Pfam" id="PF13499">
    <property type="entry name" value="EF-hand_7"/>
    <property type="match status" value="1"/>
</dbReference>
<evidence type="ECO:0000259" key="11">
    <source>
        <dbReference type="PROSITE" id="PS50222"/>
    </source>
</evidence>
<keyword evidence="5 9" id="KW-1133">Transmembrane helix</keyword>
<comment type="similarity">
    <text evidence="2">Belongs to the Tic20 family.</text>
</comment>
<feature type="domain" description="EF-hand" evidence="11">
    <location>
        <begin position="88"/>
        <end position="123"/>
    </location>
</feature>
<evidence type="ECO:0000256" key="2">
    <source>
        <dbReference type="ARBA" id="ARBA00009596"/>
    </source>
</evidence>
<feature type="region of interest" description="Disordered" evidence="8">
    <location>
        <begin position="365"/>
        <end position="396"/>
    </location>
</feature>
<organism evidence="12 13">
    <name type="scientific">Triparma verrucosa</name>
    <dbReference type="NCBI Taxonomy" id="1606542"/>
    <lineage>
        <taxon>Eukaryota</taxon>
        <taxon>Sar</taxon>
        <taxon>Stramenopiles</taxon>
        <taxon>Ochrophyta</taxon>
        <taxon>Bolidophyceae</taxon>
        <taxon>Parmales</taxon>
        <taxon>Triparmaceae</taxon>
        <taxon>Triparma</taxon>
    </lineage>
</organism>
<keyword evidence="7" id="KW-0175">Coiled coil</keyword>
<dbReference type="Proteomes" id="UP001165160">
    <property type="component" value="Unassembled WGS sequence"/>
</dbReference>
<keyword evidence="13" id="KW-1185">Reference proteome</keyword>
<dbReference type="GO" id="GO:0031969">
    <property type="term" value="C:chloroplast membrane"/>
    <property type="evidence" value="ECO:0007669"/>
    <property type="project" value="UniProtKB-SubCell"/>
</dbReference>
<feature type="transmembrane region" description="Helical" evidence="9">
    <location>
        <begin position="282"/>
        <end position="302"/>
    </location>
</feature>
<evidence type="ECO:0000313" key="12">
    <source>
        <dbReference type="EMBL" id="GMI10969.1"/>
    </source>
</evidence>
<dbReference type="PROSITE" id="PS50222">
    <property type="entry name" value="EF_HAND_2"/>
    <property type="match status" value="2"/>
</dbReference>
<evidence type="ECO:0000313" key="13">
    <source>
        <dbReference type="Proteomes" id="UP001165160"/>
    </source>
</evidence>
<dbReference type="AlphaFoldDB" id="A0A9W7KTJ0"/>
<keyword evidence="10" id="KW-0732">Signal</keyword>
<dbReference type="PROSITE" id="PS00018">
    <property type="entry name" value="EF_HAND_1"/>
    <property type="match status" value="2"/>
</dbReference>
<proteinExistence type="inferred from homology"/>
<protein>
    <recommendedName>
        <fullName evidence="11">EF-hand domain-containing protein</fullName>
    </recommendedName>
</protein>
<dbReference type="InterPro" id="IPR002048">
    <property type="entry name" value="EF_hand_dom"/>
</dbReference>
<comment type="subcellular location">
    <subcellularLocation>
        <location evidence="1">Plastid</location>
        <location evidence="1">Chloroplast membrane</location>
        <topology evidence="1">Multi-pass membrane protein</topology>
    </subcellularLocation>
</comment>
<gene>
    <name evidence="12" type="ORF">TrVE_jg5890</name>
</gene>
<feature type="chain" id="PRO_5040818607" description="EF-hand domain-containing protein" evidence="10">
    <location>
        <begin position="16"/>
        <end position="396"/>
    </location>
</feature>
<evidence type="ECO:0000256" key="5">
    <source>
        <dbReference type="ARBA" id="ARBA00022989"/>
    </source>
</evidence>